<dbReference type="EMBL" id="NEDP02004226">
    <property type="protein sequence ID" value="OWF46244.1"/>
    <property type="molecule type" value="Genomic_DNA"/>
</dbReference>
<feature type="chain" id="PRO_5012532726" evidence="1">
    <location>
        <begin position="20"/>
        <end position="270"/>
    </location>
</feature>
<dbReference type="AlphaFoldDB" id="A0A210QBY5"/>
<protein>
    <submittedName>
        <fullName evidence="2">Uncharacterized protein</fullName>
    </submittedName>
</protein>
<evidence type="ECO:0000313" key="3">
    <source>
        <dbReference type="Proteomes" id="UP000242188"/>
    </source>
</evidence>
<feature type="signal peptide" evidence="1">
    <location>
        <begin position="1"/>
        <end position="19"/>
    </location>
</feature>
<evidence type="ECO:0000256" key="1">
    <source>
        <dbReference type="SAM" id="SignalP"/>
    </source>
</evidence>
<gene>
    <name evidence="2" type="ORF">KP79_PYT15464</name>
</gene>
<name>A0A210QBY5_MIZYE</name>
<reference evidence="2 3" key="1">
    <citation type="journal article" date="2017" name="Nat. Ecol. Evol.">
        <title>Scallop genome provides insights into evolution of bilaterian karyotype and development.</title>
        <authorList>
            <person name="Wang S."/>
            <person name="Zhang J."/>
            <person name="Jiao W."/>
            <person name="Li J."/>
            <person name="Xun X."/>
            <person name="Sun Y."/>
            <person name="Guo X."/>
            <person name="Huan P."/>
            <person name="Dong B."/>
            <person name="Zhang L."/>
            <person name="Hu X."/>
            <person name="Sun X."/>
            <person name="Wang J."/>
            <person name="Zhao C."/>
            <person name="Wang Y."/>
            <person name="Wang D."/>
            <person name="Huang X."/>
            <person name="Wang R."/>
            <person name="Lv J."/>
            <person name="Li Y."/>
            <person name="Zhang Z."/>
            <person name="Liu B."/>
            <person name="Lu W."/>
            <person name="Hui Y."/>
            <person name="Liang J."/>
            <person name="Zhou Z."/>
            <person name="Hou R."/>
            <person name="Li X."/>
            <person name="Liu Y."/>
            <person name="Li H."/>
            <person name="Ning X."/>
            <person name="Lin Y."/>
            <person name="Zhao L."/>
            <person name="Xing Q."/>
            <person name="Dou J."/>
            <person name="Li Y."/>
            <person name="Mao J."/>
            <person name="Guo H."/>
            <person name="Dou H."/>
            <person name="Li T."/>
            <person name="Mu C."/>
            <person name="Jiang W."/>
            <person name="Fu Q."/>
            <person name="Fu X."/>
            <person name="Miao Y."/>
            <person name="Liu J."/>
            <person name="Yu Q."/>
            <person name="Li R."/>
            <person name="Liao H."/>
            <person name="Li X."/>
            <person name="Kong Y."/>
            <person name="Jiang Z."/>
            <person name="Chourrout D."/>
            <person name="Li R."/>
            <person name="Bao Z."/>
        </authorList>
    </citation>
    <scope>NUCLEOTIDE SEQUENCE [LARGE SCALE GENOMIC DNA]</scope>
    <source>
        <strain evidence="2 3">PY_sf001</strain>
    </source>
</reference>
<sequence>MFRVTLLFVAAFLAVKVKSENCHYQFTVPDSSGIKCNGEDSSQMKYSIDHINSELVIAERRQQAMSEALSREMSKLDTGVESIRNVSTRFRMDLQEIQTKVSSMAALSEEVKGLRDMVTNSKESLEPKFSALQEQMMGIVERIQNESSKLTDHAQAMILSHTTQLMHQAQSIISLKRETDDLKVQNAGQAEILAYLSKRIQAEESATNADPPLPSQVHSIKSSVNLLRSTFTMGYRNNKREIETLKRQIAAMSATKPSVSESPQEELGSR</sequence>
<evidence type="ECO:0000313" key="2">
    <source>
        <dbReference type="EMBL" id="OWF46244.1"/>
    </source>
</evidence>
<keyword evidence="1" id="KW-0732">Signal</keyword>
<dbReference type="Proteomes" id="UP000242188">
    <property type="component" value="Unassembled WGS sequence"/>
</dbReference>
<accession>A0A210QBY5</accession>
<comment type="caution">
    <text evidence="2">The sequence shown here is derived from an EMBL/GenBank/DDBJ whole genome shotgun (WGS) entry which is preliminary data.</text>
</comment>
<proteinExistence type="predicted"/>
<keyword evidence="3" id="KW-1185">Reference proteome</keyword>
<dbReference type="OrthoDB" id="10377375at2759"/>
<organism evidence="2 3">
    <name type="scientific">Mizuhopecten yessoensis</name>
    <name type="common">Japanese scallop</name>
    <name type="synonym">Patinopecten yessoensis</name>
    <dbReference type="NCBI Taxonomy" id="6573"/>
    <lineage>
        <taxon>Eukaryota</taxon>
        <taxon>Metazoa</taxon>
        <taxon>Spiralia</taxon>
        <taxon>Lophotrochozoa</taxon>
        <taxon>Mollusca</taxon>
        <taxon>Bivalvia</taxon>
        <taxon>Autobranchia</taxon>
        <taxon>Pteriomorphia</taxon>
        <taxon>Pectinida</taxon>
        <taxon>Pectinoidea</taxon>
        <taxon>Pectinidae</taxon>
        <taxon>Mizuhopecten</taxon>
    </lineage>
</organism>